<feature type="non-terminal residue" evidence="1">
    <location>
        <position position="1"/>
    </location>
</feature>
<dbReference type="AlphaFoldDB" id="X1NUE3"/>
<comment type="caution">
    <text evidence="1">The sequence shown here is derived from an EMBL/GenBank/DDBJ whole genome shotgun (WGS) entry which is preliminary data.</text>
</comment>
<gene>
    <name evidence="1" type="ORF">S06H3_63678</name>
</gene>
<accession>X1NUE3</accession>
<name>X1NUE3_9ZZZZ</name>
<organism evidence="1">
    <name type="scientific">marine sediment metagenome</name>
    <dbReference type="NCBI Taxonomy" id="412755"/>
    <lineage>
        <taxon>unclassified sequences</taxon>
        <taxon>metagenomes</taxon>
        <taxon>ecological metagenomes</taxon>
    </lineage>
</organism>
<evidence type="ECO:0000313" key="1">
    <source>
        <dbReference type="EMBL" id="GAI47228.1"/>
    </source>
</evidence>
<sequence>KDYGTSISLEKFPMHSHPFWNMKYLGDNIFSKIDVILYGMETIGSAERSCNVEEMRRFFEGVSHGDYKKLLFNKFTKGRVMKELDEYLSLKMTPRYGGGIGITRMERAMKLAGLI</sequence>
<proteinExistence type="predicted"/>
<dbReference type="EMBL" id="BARV01042304">
    <property type="protein sequence ID" value="GAI47228.1"/>
    <property type="molecule type" value="Genomic_DNA"/>
</dbReference>
<reference evidence="1" key="1">
    <citation type="journal article" date="2014" name="Front. Microbiol.">
        <title>High frequency of phylogenetically diverse reductive dehalogenase-homologous genes in deep subseafloor sedimentary metagenomes.</title>
        <authorList>
            <person name="Kawai M."/>
            <person name="Futagami T."/>
            <person name="Toyoda A."/>
            <person name="Takaki Y."/>
            <person name="Nishi S."/>
            <person name="Hori S."/>
            <person name="Arai W."/>
            <person name="Tsubouchi T."/>
            <person name="Morono Y."/>
            <person name="Uchiyama I."/>
            <person name="Ito T."/>
            <person name="Fujiyama A."/>
            <person name="Inagaki F."/>
            <person name="Takami H."/>
        </authorList>
    </citation>
    <scope>NUCLEOTIDE SEQUENCE</scope>
    <source>
        <strain evidence="1">Expedition CK06-06</strain>
    </source>
</reference>
<dbReference type="Gene3D" id="3.30.930.10">
    <property type="entry name" value="Bira Bifunctional Protein, Domain 2"/>
    <property type="match status" value="1"/>
</dbReference>
<evidence type="ECO:0008006" key="2">
    <source>
        <dbReference type="Google" id="ProtNLM"/>
    </source>
</evidence>
<protein>
    <recommendedName>
        <fullName evidence="2">Aminoacyl-tRNA synthetase class II (D/K/N) domain-containing protein</fullName>
    </recommendedName>
</protein>
<dbReference type="InterPro" id="IPR045864">
    <property type="entry name" value="aa-tRNA-synth_II/BPL/LPL"/>
</dbReference>
<dbReference type="SUPFAM" id="SSF55681">
    <property type="entry name" value="Class II aaRS and biotin synthetases"/>
    <property type="match status" value="1"/>
</dbReference>